<evidence type="ECO:0000313" key="6">
    <source>
        <dbReference type="Proteomes" id="UP000054639"/>
    </source>
</evidence>
<evidence type="ECO:0000256" key="1">
    <source>
        <dbReference type="SAM" id="Coils"/>
    </source>
</evidence>
<organism evidence="5 7">
    <name type="scientific">Legionella quateirensis</name>
    <dbReference type="NCBI Taxonomy" id="45072"/>
    <lineage>
        <taxon>Bacteria</taxon>
        <taxon>Pseudomonadati</taxon>
        <taxon>Pseudomonadota</taxon>
        <taxon>Gammaproteobacteria</taxon>
        <taxon>Legionellales</taxon>
        <taxon>Legionellaceae</taxon>
        <taxon>Legionella</taxon>
    </lineage>
</organism>
<dbReference type="STRING" id="45072.Lqua_1520"/>
<dbReference type="InterPro" id="IPR049966">
    <property type="entry name" value="T4SS_LegC2C7"/>
</dbReference>
<dbReference type="AlphaFoldDB" id="A0A378KV64"/>
<feature type="region of interest" description="Disordered" evidence="2">
    <location>
        <begin position="1"/>
        <end position="24"/>
    </location>
</feature>
<name>A0A378KV64_9GAMM</name>
<keyword evidence="3" id="KW-1133">Transmembrane helix</keyword>
<dbReference type="Proteomes" id="UP000254230">
    <property type="component" value="Unassembled WGS sequence"/>
</dbReference>
<dbReference type="OrthoDB" id="5650412at2"/>
<dbReference type="EMBL" id="UGOW01000001">
    <property type="protein sequence ID" value="STY17461.1"/>
    <property type="molecule type" value="Genomic_DNA"/>
</dbReference>
<protein>
    <submittedName>
        <fullName evidence="4 5">Microtubule binding protein</fullName>
    </submittedName>
</protein>
<evidence type="ECO:0000256" key="3">
    <source>
        <dbReference type="SAM" id="Phobius"/>
    </source>
</evidence>
<reference evidence="4 6" key="1">
    <citation type="submission" date="2015-11" db="EMBL/GenBank/DDBJ databases">
        <title>Genomic analysis of 38 Legionella species identifies large and diverse effector repertoires.</title>
        <authorList>
            <person name="Burstein D."/>
            <person name="Amaro F."/>
            <person name="Zusman T."/>
            <person name="Lifshitz Z."/>
            <person name="Cohen O."/>
            <person name="Gilbert J.A."/>
            <person name="Pupko T."/>
            <person name="Shuman H.A."/>
            <person name="Segal G."/>
        </authorList>
    </citation>
    <scope>NUCLEOTIDE SEQUENCE [LARGE SCALE GENOMIC DNA]</scope>
    <source>
        <strain evidence="4 6">ATCC 49507</strain>
    </source>
</reference>
<dbReference type="EMBL" id="LNYR01000012">
    <property type="protein sequence ID" value="KTD51293.1"/>
    <property type="molecule type" value="Genomic_DNA"/>
</dbReference>
<evidence type="ECO:0000313" key="7">
    <source>
        <dbReference type="Proteomes" id="UP000254230"/>
    </source>
</evidence>
<feature type="coiled-coil region" evidence="1">
    <location>
        <begin position="361"/>
        <end position="392"/>
    </location>
</feature>
<gene>
    <name evidence="4" type="ORF">Lqua_1520</name>
    <name evidence="5" type="ORF">NCTC12376_01260</name>
</gene>
<keyword evidence="3" id="KW-0472">Membrane</keyword>
<dbReference type="NCBIfam" id="NF043058">
    <property type="entry name" value="T4SS_LegC2C7"/>
    <property type="match status" value="1"/>
</dbReference>
<keyword evidence="6" id="KW-1185">Reference proteome</keyword>
<sequence length="455" mass="51659">MTDTPVSIDKNNETELDATNDTPSSSIEIDNTLLSQDALQEPQEHASKIQAIFDQSSAIIDVEKVNKSLKEVEETQKGVSEIKALINSIIDNMAKNQSMLTRAALLWGKVPLWQKIGLGTVLIAPTLILGIALQIYMLIAISALTLIAYIPSSVVLDNHYNHDEQITDRLKQGMEGLAESLINLIQTMENLGVQIAGEIEKFQQENERLTDAIGNLSEQVSVLSNEAEELKKREQELRSIQHSLEKTDQDLKLTLEEKTRLYEQIKTEITQVTQAFEKNQRELSQKTLELNQVQLEMGQQLKNLNTVVQSLQKVVESYADQAIKNEQDRTIFQSKLTEFVTDRDKSYEQVAQRIQKRNEELLIVQDKFDRLQKKYQALLNRQGDVIKRLEQEIPAKKSSKAVFVKPTHGQTEAPPLKHAHQINNLGLHAEKRKHRSRHHHPKETPEVNPAATNGR</sequence>
<keyword evidence="1" id="KW-0175">Coiled coil</keyword>
<evidence type="ECO:0000313" key="4">
    <source>
        <dbReference type="EMBL" id="KTD51293.1"/>
    </source>
</evidence>
<dbReference type="RefSeq" id="WP_058473677.1">
    <property type="nucleotide sequence ID" value="NZ_CAAAIL010000003.1"/>
</dbReference>
<proteinExistence type="predicted"/>
<feature type="region of interest" description="Disordered" evidence="2">
    <location>
        <begin position="428"/>
        <end position="455"/>
    </location>
</feature>
<dbReference type="Proteomes" id="UP000054639">
    <property type="component" value="Unassembled WGS sequence"/>
</dbReference>
<keyword evidence="3" id="KW-0812">Transmembrane</keyword>
<reference evidence="5 7" key="2">
    <citation type="submission" date="2018-06" db="EMBL/GenBank/DDBJ databases">
        <authorList>
            <consortium name="Pathogen Informatics"/>
            <person name="Doyle S."/>
        </authorList>
    </citation>
    <scope>NUCLEOTIDE SEQUENCE [LARGE SCALE GENOMIC DNA]</scope>
    <source>
        <strain evidence="5 7">NCTC12376</strain>
    </source>
</reference>
<evidence type="ECO:0000313" key="5">
    <source>
        <dbReference type="EMBL" id="STY17461.1"/>
    </source>
</evidence>
<feature type="coiled-coil region" evidence="1">
    <location>
        <begin position="199"/>
        <end position="321"/>
    </location>
</feature>
<accession>A0A378KV64</accession>
<evidence type="ECO:0000256" key="2">
    <source>
        <dbReference type="SAM" id="MobiDB-lite"/>
    </source>
</evidence>
<feature type="compositionally biased region" description="Basic residues" evidence="2">
    <location>
        <begin position="430"/>
        <end position="441"/>
    </location>
</feature>
<feature type="transmembrane region" description="Helical" evidence="3">
    <location>
        <begin position="121"/>
        <end position="150"/>
    </location>
</feature>